<dbReference type="InterPro" id="IPR006201">
    <property type="entry name" value="Neur_channel"/>
</dbReference>
<comment type="subcellular location">
    <subcellularLocation>
        <location evidence="15">Postsynaptic cell membrane</location>
        <topology evidence="15">Multi-pass membrane protein</topology>
    </subcellularLocation>
</comment>
<dbReference type="InterPro" id="IPR006202">
    <property type="entry name" value="Neur_chan_lig-bd"/>
</dbReference>
<comment type="catalytic activity">
    <reaction evidence="16">
        <text>K(+)(in) = K(+)(out)</text>
        <dbReference type="Rhea" id="RHEA:29463"/>
        <dbReference type="ChEBI" id="CHEBI:29103"/>
    </reaction>
</comment>
<comment type="catalytic activity">
    <reaction evidence="18">
        <text>Ca(2+)(in) = Ca(2+)(out)</text>
        <dbReference type="Rhea" id="RHEA:29671"/>
        <dbReference type="ChEBI" id="CHEBI:29108"/>
    </reaction>
</comment>
<feature type="domain" description="Neurotransmitter-gated ion-channel ligand-binding" evidence="21">
    <location>
        <begin position="43"/>
        <end position="242"/>
    </location>
</feature>
<dbReference type="Pfam" id="PF02931">
    <property type="entry name" value="Neur_chan_LBD"/>
    <property type="match status" value="1"/>
</dbReference>
<proteinExistence type="inferred from homology"/>
<evidence type="ECO:0000256" key="16">
    <source>
        <dbReference type="ARBA" id="ARBA00034430"/>
    </source>
</evidence>
<evidence type="ECO:0000256" key="13">
    <source>
        <dbReference type="ARBA" id="ARBA00023286"/>
    </source>
</evidence>
<keyword evidence="2" id="KW-1003">Cell membrane</keyword>
<evidence type="ECO:0000256" key="8">
    <source>
        <dbReference type="ARBA" id="ARBA00023136"/>
    </source>
</evidence>
<dbReference type="Gene3D" id="1.20.58.390">
    <property type="entry name" value="Neurotransmitter-gated ion-channel transmembrane domain"/>
    <property type="match status" value="1"/>
</dbReference>
<evidence type="ECO:0000256" key="2">
    <source>
        <dbReference type="ARBA" id="ARBA00022475"/>
    </source>
</evidence>
<dbReference type="GeneTree" id="ENSGT00940000164924"/>
<dbReference type="InterPro" id="IPR036719">
    <property type="entry name" value="Neuro-gated_channel_TM_sf"/>
</dbReference>
<evidence type="ECO:0000256" key="3">
    <source>
        <dbReference type="ARBA" id="ARBA00022692"/>
    </source>
</evidence>
<dbReference type="GO" id="GO:0004888">
    <property type="term" value="F:transmembrane signaling receptor activity"/>
    <property type="evidence" value="ECO:0007669"/>
    <property type="project" value="InterPro"/>
</dbReference>
<accession>M3ZUB0</accession>
<evidence type="ECO:0000256" key="14">
    <source>
        <dbReference type="ARBA" id="ARBA00023303"/>
    </source>
</evidence>
<dbReference type="Proteomes" id="UP000002852">
    <property type="component" value="Unassembled WGS sequence"/>
</dbReference>
<dbReference type="GO" id="GO:0045211">
    <property type="term" value="C:postsynaptic membrane"/>
    <property type="evidence" value="ECO:0007669"/>
    <property type="project" value="UniProtKB-SubCell"/>
</dbReference>
<dbReference type="STRING" id="8083.ENSXMAP00000005803"/>
<dbReference type="HOGENOM" id="CLU_018074_2_0_1"/>
<dbReference type="InterPro" id="IPR049944">
    <property type="entry name" value="LGIC_TM_5-HT3"/>
</dbReference>
<dbReference type="SUPFAM" id="SSF63712">
    <property type="entry name" value="Nicotinic receptor ligand binding domain-like"/>
    <property type="match status" value="1"/>
</dbReference>
<feature type="transmembrane region" description="Helical" evidence="20">
    <location>
        <begin position="49"/>
        <end position="74"/>
    </location>
</feature>
<keyword evidence="10" id="KW-0675">Receptor</keyword>
<evidence type="ECO:0000256" key="10">
    <source>
        <dbReference type="ARBA" id="ARBA00023170"/>
    </source>
</evidence>
<dbReference type="PRINTS" id="PR00252">
    <property type="entry name" value="NRIONCHANNEL"/>
</dbReference>
<feature type="signal peptide" evidence="20">
    <location>
        <begin position="1"/>
        <end position="24"/>
    </location>
</feature>
<comment type="catalytic activity">
    <reaction evidence="17">
        <text>Na(+)(in) = Na(+)(out)</text>
        <dbReference type="Rhea" id="RHEA:34963"/>
        <dbReference type="ChEBI" id="CHEBI:29101"/>
    </reaction>
</comment>
<evidence type="ECO:0000256" key="7">
    <source>
        <dbReference type="ARBA" id="ARBA00023065"/>
    </source>
</evidence>
<comment type="caution">
    <text evidence="20">Lacks conserved residue(s) required for the propagation of feature annotation.</text>
</comment>
<dbReference type="InParanoid" id="M3ZUB0"/>
<dbReference type="SUPFAM" id="SSF90112">
    <property type="entry name" value="Neurotransmitter-gated ion-channel transmembrane pore"/>
    <property type="match status" value="1"/>
</dbReference>
<keyword evidence="4 20" id="KW-0732">Signal</keyword>
<keyword evidence="6" id="KW-0770">Synapse</keyword>
<organism evidence="23 24">
    <name type="scientific">Xiphophorus maculatus</name>
    <name type="common">Southern platyfish</name>
    <name type="synonym">Platypoecilus maculatus</name>
    <dbReference type="NCBI Taxonomy" id="8083"/>
    <lineage>
        <taxon>Eukaryota</taxon>
        <taxon>Metazoa</taxon>
        <taxon>Chordata</taxon>
        <taxon>Craniata</taxon>
        <taxon>Vertebrata</taxon>
        <taxon>Euteleostomi</taxon>
        <taxon>Actinopterygii</taxon>
        <taxon>Neopterygii</taxon>
        <taxon>Teleostei</taxon>
        <taxon>Neoteleostei</taxon>
        <taxon>Acanthomorphata</taxon>
        <taxon>Ovalentaria</taxon>
        <taxon>Atherinomorphae</taxon>
        <taxon>Cyprinodontiformes</taxon>
        <taxon>Poeciliidae</taxon>
        <taxon>Poeciliinae</taxon>
        <taxon>Xiphophorus</taxon>
    </lineage>
</organism>
<keyword evidence="12" id="KW-0628">Postsynaptic cell membrane</keyword>
<reference evidence="24" key="2">
    <citation type="journal article" date="2013" name="Nat. Genet.">
        <title>The genome of the platyfish, Xiphophorus maculatus, provides insights into evolutionary adaptation and several complex traits.</title>
        <authorList>
            <person name="Schartl M."/>
            <person name="Walter R.B."/>
            <person name="Shen Y."/>
            <person name="Garcia T."/>
            <person name="Catchen J."/>
            <person name="Amores A."/>
            <person name="Braasch I."/>
            <person name="Chalopin D."/>
            <person name="Volff J.N."/>
            <person name="Lesch K.P."/>
            <person name="Bisazza A."/>
            <person name="Minx P."/>
            <person name="Hillier L."/>
            <person name="Wilson R.K."/>
            <person name="Fuerstenberg S."/>
            <person name="Boore J."/>
            <person name="Searle S."/>
            <person name="Postlethwait J.H."/>
            <person name="Warren W.C."/>
        </authorList>
    </citation>
    <scope>NUCLEOTIDE SEQUENCE [LARGE SCALE GENOMIC DNA]</scope>
    <source>
        <strain evidence="24">JP 163 A</strain>
    </source>
</reference>
<evidence type="ECO:0000256" key="18">
    <source>
        <dbReference type="ARBA" id="ARBA00036634"/>
    </source>
</evidence>
<keyword evidence="7 20" id="KW-0406">Ion transport</keyword>
<evidence type="ECO:0000313" key="23">
    <source>
        <dbReference type="Ensembl" id="ENSXMAP00000005803.2"/>
    </source>
</evidence>
<reference evidence="23" key="3">
    <citation type="submission" date="2025-08" db="UniProtKB">
        <authorList>
            <consortium name="Ensembl"/>
        </authorList>
    </citation>
    <scope>IDENTIFICATION</scope>
    <source>
        <strain evidence="23">JP 163 A</strain>
    </source>
</reference>
<evidence type="ECO:0000256" key="4">
    <source>
        <dbReference type="ARBA" id="ARBA00022729"/>
    </source>
</evidence>
<dbReference type="OMA" id="WDEQECG"/>
<dbReference type="PROSITE" id="PS00236">
    <property type="entry name" value="NEUROTR_ION_CHANNEL"/>
    <property type="match status" value="1"/>
</dbReference>
<evidence type="ECO:0000256" key="12">
    <source>
        <dbReference type="ARBA" id="ARBA00023257"/>
    </source>
</evidence>
<dbReference type="FunFam" id="1.20.58.390:FF:000080">
    <property type="entry name" value="5-hydroxytryptamine (serotonin) receptor 3C, ionotropic"/>
    <property type="match status" value="1"/>
</dbReference>
<feature type="transmembrane region" description="Helical" evidence="20">
    <location>
        <begin position="339"/>
        <end position="357"/>
    </location>
</feature>
<evidence type="ECO:0008006" key="25">
    <source>
        <dbReference type="Google" id="ProtNLM"/>
    </source>
</evidence>
<dbReference type="eggNOG" id="KOG3645">
    <property type="taxonomic scope" value="Eukaryota"/>
</dbReference>
<feature type="transmembrane region" description="Helical" evidence="20">
    <location>
        <begin position="452"/>
        <end position="474"/>
    </location>
</feature>
<evidence type="ECO:0000256" key="1">
    <source>
        <dbReference type="ARBA" id="ARBA00022448"/>
    </source>
</evidence>
<evidence type="ECO:0000256" key="11">
    <source>
        <dbReference type="ARBA" id="ARBA00023180"/>
    </source>
</evidence>
<dbReference type="InterPro" id="IPR006029">
    <property type="entry name" value="Neurotrans-gated_channel_TM"/>
</dbReference>
<dbReference type="InterPro" id="IPR036734">
    <property type="entry name" value="Neur_chan_lig-bd_sf"/>
</dbReference>
<keyword evidence="11" id="KW-0325">Glycoprotein</keyword>
<feature type="transmembrane region" description="Helical" evidence="20">
    <location>
        <begin position="278"/>
        <end position="295"/>
    </location>
</feature>
<evidence type="ECO:0000256" key="6">
    <source>
        <dbReference type="ARBA" id="ARBA00023018"/>
    </source>
</evidence>
<keyword evidence="3 20" id="KW-0812">Transmembrane</keyword>
<dbReference type="PANTHER" id="PTHR18945">
    <property type="entry name" value="NEUROTRANSMITTER GATED ION CHANNEL"/>
    <property type="match status" value="1"/>
</dbReference>
<keyword evidence="14 20" id="KW-0407">Ion channel</keyword>
<dbReference type="GO" id="GO:0005230">
    <property type="term" value="F:extracellular ligand-gated monoatomic ion channel activity"/>
    <property type="evidence" value="ECO:0007669"/>
    <property type="project" value="InterPro"/>
</dbReference>
<evidence type="ECO:0000313" key="24">
    <source>
        <dbReference type="Proteomes" id="UP000002852"/>
    </source>
</evidence>
<reference evidence="23" key="4">
    <citation type="submission" date="2025-09" db="UniProtKB">
        <authorList>
            <consortium name="Ensembl"/>
        </authorList>
    </citation>
    <scope>IDENTIFICATION</scope>
    <source>
        <strain evidence="23">JP 163 A</strain>
    </source>
</reference>
<dbReference type="Pfam" id="PF02932">
    <property type="entry name" value="Neur_chan_memb"/>
    <property type="match status" value="1"/>
</dbReference>
<evidence type="ECO:0000256" key="9">
    <source>
        <dbReference type="ARBA" id="ARBA00023157"/>
    </source>
</evidence>
<sequence>MKISNIKPFALILIFFSLFHGCVAALNCTNPSPESMFKELDDQLFRKNLIPPVASFSEPLNVTISLTVVGILGVDEKVQTMTTFLWQVLEWKIAGLSWDEQECGTERVSVLREKLWVPDVHISEFMDEDKSPQTPYVYLNNTGHVYDDKPIRVVSSCKLEIYNFPFDIQSCSLTFGSYLHFASEIRMLPGMTGKKIMSESKRVLEMNGEWELSDIKVVPSELELEAGSYSVVQVQLILRRRPIVYVVNLLVPSCFLVTVDLISFLLPPQSVDRASFKMTLILGYTVFLLIMNDLLPVTGDRTPLINVFFSISLALMVASLLETVFITNIQFSSSQYNAVPHWLSVLVLRYLAVVVCMSPKKSNRVTVCLNPSYKDSTANTNSVTISGNQGILKEPHPVKAPTSPAAPPEPALEELKKLTIHLTAIRLQVDKHFQGSKTAEEWQMIGIVIDRLLFYLYIVFIIASFITITGIWIWNNTYAA</sequence>
<dbReference type="Gene3D" id="2.70.170.10">
    <property type="entry name" value="Neurotransmitter-gated ion-channel ligand-binding domain"/>
    <property type="match status" value="1"/>
</dbReference>
<dbReference type="FunFam" id="2.70.170.10:FF:000017">
    <property type="entry name" value="5-hydroxytryptamine receptor 3A"/>
    <property type="match status" value="1"/>
</dbReference>
<feature type="chain" id="PRO_5022266344" description="5-hydroxytryptamine receptor 3A-like" evidence="20">
    <location>
        <begin position="25"/>
        <end position="480"/>
    </location>
</feature>
<feature type="transmembrane region" description="Helical" evidence="20">
    <location>
        <begin position="243"/>
        <end position="266"/>
    </location>
</feature>
<protein>
    <recommendedName>
        <fullName evidence="25">5-hydroxytryptamine receptor 3A-like</fullName>
    </recommendedName>
</protein>
<dbReference type="InterPro" id="IPR018000">
    <property type="entry name" value="Neurotransmitter_ion_chnl_CS"/>
</dbReference>
<keyword evidence="5 20" id="KW-1133">Transmembrane helix</keyword>
<evidence type="ECO:0000256" key="17">
    <source>
        <dbReference type="ARBA" id="ARBA00036239"/>
    </source>
</evidence>
<dbReference type="InterPro" id="IPR038050">
    <property type="entry name" value="Neuro_actylchol_rec"/>
</dbReference>
<keyword evidence="24" id="KW-1185">Reference proteome</keyword>
<comment type="similarity">
    <text evidence="20">Belongs to the ligand-gated ion channel (TC 1.A.9) family.</text>
</comment>
<name>M3ZUB0_XIPMA</name>
<dbReference type="AlphaFoldDB" id="M3ZUB0"/>
<keyword evidence="1 20" id="KW-0813">Transport</keyword>
<dbReference type="Ensembl" id="ENSXMAT00000005809.2">
    <property type="protein sequence ID" value="ENSXMAP00000005803.2"/>
    <property type="gene ID" value="ENSXMAG00000005796.2"/>
</dbReference>
<evidence type="ECO:0000256" key="5">
    <source>
        <dbReference type="ARBA" id="ARBA00022989"/>
    </source>
</evidence>
<keyword evidence="9" id="KW-1015">Disulfide bond</keyword>
<reference evidence="24" key="1">
    <citation type="submission" date="2012-01" db="EMBL/GenBank/DDBJ databases">
        <authorList>
            <person name="Walter R."/>
            <person name="Schartl M."/>
            <person name="Warren W."/>
        </authorList>
    </citation>
    <scope>NUCLEOTIDE SEQUENCE [LARGE SCALE GENOMIC DNA]</scope>
    <source>
        <strain evidence="24">JP 163 A</strain>
    </source>
</reference>
<dbReference type="CDD" id="cd19063">
    <property type="entry name" value="LGIC_TM_5-HT3"/>
    <property type="match status" value="1"/>
</dbReference>
<feature type="transmembrane region" description="Helical" evidence="20">
    <location>
        <begin position="307"/>
        <end position="327"/>
    </location>
</feature>
<comment type="function">
    <text evidence="19">Forms serotonin (5-hydroxytryptamine/5-HT3)-activated cation-selective channel complexes, which when activated cause fast, depolarizing responses in neurons.</text>
</comment>
<evidence type="ECO:0000256" key="15">
    <source>
        <dbReference type="ARBA" id="ARBA00034104"/>
    </source>
</evidence>
<evidence type="ECO:0000256" key="20">
    <source>
        <dbReference type="RuleBase" id="RU000687"/>
    </source>
</evidence>
<evidence type="ECO:0000259" key="22">
    <source>
        <dbReference type="Pfam" id="PF02932"/>
    </source>
</evidence>
<keyword evidence="13" id="KW-1071">Ligand-gated ion channel</keyword>
<evidence type="ECO:0000259" key="21">
    <source>
        <dbReference type="Pfam" id="PF02931"/>
    </source>
</evidence>
<evidence type="ECO:0000256" key="19">
    <source>
        <dbReference type="ARBA" id="ARBA00037540"/>
    </source>
</evidence>
<keyword evidence="8 20" id="KW-0472">Membrane</keyword>
<feature type="domain" description="Neurotransmitter-gated ion-channel transmembrane" evidence="22">
    <location>
        <begin position="249"/>
        <end position="463"/>
    </location>
</feature>